<sequence>MEARRLDVSEQLFGEEDADRENLNRSELFPDIQLSAEKPASSVRTEAHHTLSPFSAASSTIDDFHDALDEPGEAAPREPPRAINSSPLCSESSCHSITGDDEDITPPTSPVSATTPYTSPEVEARKPEARQKCQSNRMTSCLQCVLKKMPCDGKVPICTRCKRVSEHLCLTQRFISFEEARRMDLAISVVVLARRSDEDDEIWAEKLGREIEIIDALQERLDRANWAPLPSWTVLQPRDLAIARKASEIRRGEGCFHFWEGEMEPMTGEDLDEYRHSINIRADKFHDRFLHRQMLNSGA</sequence>
<protein>
    <submittedName>
        <fullName evidence="1">Uncharacterized protein</fullName>
    </submittedName>
</protein>
<organism evidence="1 2">
    <name type="scientific">Coniosporium uncinatum</name>
    <dbReference type="NCBI Taxonomy" id="93489"/>
    <lineage>
        <taxon>Eukaryota</taxon>
        <taxon>Fungi</taxon>
        <taxon>Dikarya</taxon>
        <taxon>Ascomycota</taxon>
        <taxon>Pezizomycotina</taxon>
        <taxon>Dothideomycetes</taxon>
        <taxon>Dothideomycetes incertae sedis</taxon>
        <taxon>Coniosporium</taxon>
    </lineage>
</organism>
<name>A0ACC3D662_9PEZI</name>
<gene>
    <name evidence="1" type="ORF">LTS18_004338</name>
</gene>
<proteinExistence type="predicted"/>
<evidence type="ECO:0000313" key="1">
    <source>
        <dbReference type="EMBL" id="KAK3062336.1"/>
    </source>
</evidence>
<comment type="caution">
    <text evidence="1">The sequence shown here is derived from an EMBL/GenBank/DDBJ whole genome shotgun (WGS) entry which is preliminary data.</text>
</comment>
<reference evidence="1" key="1">
    <citation type="submission" date="2024-09" db="EMBL/GenBank/DDBJ databases">
        <title>Black Yeasts Isolated from many extreme environments.</title>
        <authorList>
            <person name="Coleine C."/>
            <person name="Stajich J.E."/>
            <person name="Selbmann L."/>
        </authorList>
    </citation>
    <scope>NUCLEOTIDE SEQUENCE</scope>
    <source>
        <strain evidence="1">CCFEE 5737</strain>
    </source>
</reference>
<dbReference type="Proteomes" id="UP001186974">
    <property type="component" value="Unassembled WGS sequence"/>
</dbReference>
<accession>A0ACC3D662</accession>
<evidence type="ECO:0000313" key="2">
    <source>
        <dbReference type="Proteomes" id="UP001186974"/>
    </source>
</evidence>
<dbReference type="EMBL" id="JAWDJW010007339">
    <property type="protein sequence ID" value="KAK3062336.1"/>
    <property type="molecule type" value="Genomic_DNA"/>
</dbReference>
<keyword evidence="2" id="KW-1185">Reference proteome</keyword>